<dbReference type="PANTHER" id="PTHR34835">
    <property type="entry name" value="OS07G0283600 PROTEIN-RELATED"/>
    <property type="match status" value="1"/>
</dbReference>
<accession>A0A811MUX9</accession>
<dbReference type="EMBL" id="CAJGYO010000002">
    <property type="protein sequence ID" value="CAD6210724.1"/>
    <property type="molecule type" value="Genomic_DNA"/>
</dbReference>
<comment type="caution">
    <text evidence="2">The sequence shown here is derived from an EMBL/GenBank/DDBJ whole genome shotgun (WGS) entry which is preliminary data.</text>
</comment>
<evidence type="ECO:0000313" key="3">
    <source>
        <dbReference type="Proteomes" id="UP000604825"/>
    </source>
</evidence>
<dbReference type="PANTHER" id="PTHR34835:SF60">
    <property type="entry name" value="OS10G0490300 PROTEIN"/>
    <property type="match status" value="1"/>
</dbReference>
<evidence type="ECO:0008006" key="4">
    <source>
        <dbReference type="Google" id="ProtNLM"/>
    </source>
</evidence>
<evidence type="ECO:0000313" key="2">
    <source>
        <dbReference type="EMBL" id="CAD6210724.1"/>
    </source>
</evidence>
<dbReference type="OrthoDB" id="679318at2759"/>
<keyword evidence="3" id="KW-1185">Reference proteome</keyword>
<dbReference type="Proteomes" id="UP000604825">
    <property type="component" value="Unassembled WGS sequence"/>
</dbReference>
<gene>
    <name evidence="2" type="ORF">NCGR_LOCUS6770</name>
</gene>
<name>A0A811MUX9_9POAL</name>
<dbReference type="AlphaFoldDB" id="A0A811MUX9"/>
<proteinExistence type="predicted"/>
<protein>
    <recommendedName>
        <fullName evidence="4">Aminotransferase-like plant mobile domain-containing protein</fullName>
    </recommendedName>
</protein>
<reference evidence="2" key="1">
    <citation type="submission" date="2020-10" db="EMBL/GenBank/DDBJ databases">
        <authorList>
            <person name="Han B."/>
            <person name="Lu T."/>
            <person name="Zhao Q."/>
            <person name="Huang X."/>
            <person name="Zhao Y."/>
        </authorList>
    </citation>
    <scope>NUCLEOTIDE SEQUENCE</scope>
</reference>
<feature type="region of interest" description="Disordered" evidence="1">
    <location>
        <begin position="348"/>
        <end position="368"/>
    </location>
</feature>
<sequence>MNKRLNDLGLQVMVRKRPGGVVDISSSDDSENDDLDDVQCSQLPYMDYDLYQSASDTLDVSDGDSSSDNSSFDRHLYEKCLKDYEKIRNMKRRLKIALSHKVISSTEELVHVVLDLPVGTRPFPSDPSAGKDFVLSKFGKSKIPPVSFFADKLIKREDLSDEDMLICFMIVALSSFLCPNTNTVSSPKYFGIFEDVEHIKDLKWCAYVLHWLLDHLKAFNGGKDDKGKCCLGLGGYLYHLAVVYLDHIDFRQRQLVGSIPQISVLKGDLIQFYANLDIKSPDVYGYRPLLDFEKTCYYKLSLTLKFKISQLVDKHSFNCGSSFNLDIISLGNVSKDFQDMFTKLTRHTDPSVEDDDPLSVAASPDEDKSDPVIVPDYVPKVSQSIRVGNNQPIDVDLEEKLKKRCSIVLSQRLKPMSTPEMGAKVRLVHASICNPLADKTNVASHSGGCHISSNLDRDVILIDKENVVIPDLILSPHFLFDIDLDYFHLRIV</sequence>
<evidence type="ECO:0000256" key="1">
    <source>
        <dbReference type="SAM" id="MobiDB-lite"/>
    </source>
</evidence>
<organism evidence="2 3">
    <name type="scientific">Miscanthus lutarioriparius</name>
    <dbReference type="NCBI Taxonomy" id="422564"/>
    <lineage>
        <taxon>Eukaryota</taxon>
        <taxon>Viridiplantae</taxon>
        <taxon>Streptophyta</taxon>
        <taxon>Embryophyta</taxon>
        <taxon>Tracheophyta</taxon>
        <taxon>Spermatophyta</taxon>
        <taxon>Magnoliopsida</taxon>
        <taxon>Liliopsida</taxon>
        <taxon>Poales</taxon>
        <taxon>Poaceae</taxon>
        <taxon>PACMAD clade</taxon>
        <taxon>Panicoideae</taxon>
        <taxon>Andropogonodae</taxon>
        <taxon>Andropogoneae</taxon>
        <taxon>Saccharinae</taxon>
        <taxon>Miscanthus</taxon>
    </lineage>
</organism>